<protein>
    <submittedName>
        <fullName evidence="3">Mastigoneme-like protein</fullName>
    </submittedName>
</protein>
<evidence type="ECO:0000256" key="1">
    <source>
        <dbReference type="SAM" id="MobiDB-lite"/>
    </source>
</evidence>
<evidence type="ECO:0000259" key="2">
    <source>
        <dbReference type="Pfam" id="PF07699"/>
    </source>
</evidence>
<dbReference type="EMDB" id="EMD-41680"/>
<organism evidence="3">
    <name type="scientific">Chlamydomonas reinhardtii</name>
    <name type="common">Chlamydomonas smithii</name>
    <dbReference type="NCBI Taxonomy" id="3055"/>
    <lineage>
        <taxon>Eukaryota</taxon>
        <taxon>Viridiplantae</taxon>
        <taxon>Chlorophyta</taxon>
        <taxon>core chlorophytes</taxon>
        <taxon>Chlorophyceae</taxon>
        <taxon>CS clade</taxon>
        <taxon>Chlamydomonadales</taxon>
        <taxon>Chlamydomonadaceae</taxon>
        <taxon>Chlamydomonas</taxon>
    </lineage>
</organism>
<evidence type="ECO:0000313" key="3">
    <source>
        <dbReference type="EMBL" id="AAM33652.1"/>
    </source>
</evidence>
<dbReference type="EMDB" id="EMD-41674"/>
<name>Q8LRM7_CHLRE</name>
<dbReference type="PANTHER" id="PTHR46104:SF1">
    <property type="entry name" value="GENE 9195-RELATED"/>
    <property type="match status" value="1"/>
</dbReference>
<dbReference type="Gene3D" id="2.10.50.10">
    <property type="entry name" value="Tumor Necrosis Factor Receptor, subunit A, domain 2"/>
    <property type="match status" value="6"/>
</dbReference>
<feature type="domain" description="Tyrosine-protein kinase ephrin type A/B receptor-like" evidence="2">
    <location>
        <begin position="1452"/>
        <end position="1490"/>
    </location>
</feature>
<feature type="domain" description="Tyrosine-protein kinase ephrin type A/B receptor-like" evidence="2">
    <location>
        <begin position="1287"/>
        <end position="1317"/>
    </location>
</feature>
<feature type="domain" description="Tyrosine-protein kinase ephrin type A/B receptor-like" evidence="2">
    <location>
        <begin position="1696"/>
        <end position="1733"/>
    </location>
</feature>
<feature type="compositionally biased region" description="Pro residues" evidence="1">
    <location>
        <begin position="1934"/>
        <end position="1944"/>
    </location>
</feature>
<proteinExistence type="evidence at transcript level"/>
<dbReference type="PANTHER" id="PTHR46104">
    <property type="entry name" value="GENE 9195-RELATED-RELATED"/>
    <property type="match status" value="1"/>
</dbReference>
<feature type="compositionally biased region" description="Acidic residues" evidence="1">
    <location>
        <begin position="1970"/>
        <end position="1979"/>
    </location>
</feature>
<feature type="compositionally biased region" description="Acidic residues" evidence="1">
    <location>
        <begin position="1987"/>
        <end position="1997"/>
    </location>
</feature>
<accession>Q8LRM7</accession>
<dbReference type="InterPro" id="IPR011641">
    <property type="entry name" value="Tyr-kin_ephrin_A/B_rcpt-like"/>
</dbReference>
<dbReference type="SMART" id="SM01411">
    <property type="entry name" value="Ephrin_rec_like"/>
    <property type="match status" value="8"/>
</dbReference>
<dbReference type="EMDB" id="EMD-41679"/>
<reference evidence="3" key="1">
    <citation type="submission" date="2002-05" db="EMBL/GenBank/DDBJ databases">
        <title>Molecular cloning and characterization of a 240 kDa flagellar protein in Chlamydomonas.</title>
        <authorList>
            <person name="Song L."/>
            <person name="Dentler W.L."/>
        </authorList>
    </citation>
    <scope>NUCLEOTIDE SEQUENCE</scope>
</reference>
<sequence length="1997" mass="206461">MAMPRHGRRPARCSSNRASQWLLLVLGVALAASPRFLLLVEAATYTLTLDKLGPTVNPTTSDAVTFTATVASPDSTTAVFFTLDYGDGVTAETTRTTTGALSTTPTANLVSAGTYTVTYASIGTKFVTLRLYDSAVAPGVVTGLEDGPHLCEDSTLTATLLQSGVPRLNLAFSGFKGRVSSSTANRADMWATIQLDTAPGVFESSRIFIGIAPTASTNYDFVIPDQVYNLEGAKTTVLRIYDAPVGGTLLRTFTPAAANAVYVVDPSKYVLTLTVGPTSVTTADQVTFTQTTTEVSYSASATSPILQWRFNWDDPSVVETPLAYPDALTAASNFPTTATAVSSAAASTFRYTSTGSKNARLRLYDGANNVIAEKIVVITVSNAGYTLALAKTTADPVTTDDTIAFSAGAKHLSSTSQVWWTIDYGAGESSPRTALTMTNVGAAAPNAIASLSNQYTSGGTKLATLRIYDRDGVGANTGLLLASTTVTFTVTPVLYALESAVEPFSPIATVAAKWSFKIQRSKATPAGVTGSIKCAFFGADTGTAPADLAAWLTAANGAGGLTATILPSSIPSDIISFTRTYAAAAASLQGKLQCFIGSTPLWDPYYPTPVFQVLAAAPAYTLSASVTPAVVPVDTATLWTYNIIRSVPVPAGGPSLPILCSFWDGKTGAAPTTDAGWAALAGSANGKGTSMAPGSTTATCSFTPSYSTTGTATPTLQLIQNSFALDAATTVGFLSPVYTAPAFATVTAASYTISSYLNPVTPVAGGAAAVWRIVITRNAAVTASAKTLTCQMPDNGQGGTPADVTADIAVGGTTTVCVFFIAGYTTGTPGPYFATPGPYFATVNVVDGAVTTSHITKNFTVLASGTTAPTYAVTSVVSPATPVKVSTPVTYTFTITRTTAVPAGGIPQPIICEFFNGEGTAPASAAAYWRVSTTIPDADTVVAVMAPGETTTTCTFTTYYTTVSAGGFTAKLMVFGESATAAPLLTSLSVTPSQLLAAVHSFATPMVVAAAVVAVESTTISPNYNPTTPYTNIPTYFTFTLLRDPPVPPSASSGVQFACALYTGQNVNPASAPSAITDAVYKTFTDVTTAVATDANYFADQQLRVVTMAPGTGRVSCTFPTLYAAAGPFSPKFFVFEYASSTVGANALAVADTVTSLTSFTTQAAPTFITGPTNVPQRVPLPKGFRTTCFDGYELIFSNDNYTNGVRVAVDAYPYPVGQCRKCPGGTATMDGYRCIPCPSGYWSNEGARECTACPAGTIAKPAALTARAKYSIDPTTYHFVTHLAMGPESCKKCPKGYFQPNIAGTVCLPCPSGFVSTSGATGCTACSEGTYHTDGVGTTTPGEATSLDTTDTFGSIYPIIPNTCRQCPANTYLPLRGQAAIASMNLAAVSSATPCRPCEDGTWSLRAGAAGCQKCPPGTYRNTWFSGQLGSPFITADGVPVATTLTELGSGCSQCPPGTYAPTFGMSVCLPCPAGTFASAPGATACQQCKPEPGTNSLMGDRTQQMALVVTNAANDFPALRAYTISGMVAGPAYAKPIVTGPDTNFFMAGKSETCSTNLPGYYTDVDGLPIQLPCKPGTFMPFDTATANLLDTGLTVDGTQCYTCQTGTFNDEFSQPVCKACWSGSFASKRGLPTCEIAQPGTFTNVAAAANATFNTATLIPTGLVKGAQAPTPCGMGYFQSSAETTTCTACAVGTYADQAGLAACKPCQPGRYQNSIGQRVCKPCDMGTYSRYGGELCTKCPAGTVASKTGSSQCTPCAAGFYANAPDSATSCRACPRGYYGPYSGAYADNLGDEFEGPRGCYKCPYDFFADRPGVRQCTACPPLDLGGGNLVEQCTEDLGSQRCKPCSLLSKPKTARTEQSPPPPSPSPPPPPPASPRPPSPNPPSPRPPSPAPPSPNPPPTSQPPSPPPSPPPPRPPPPRRPHPARRPPTALPPPPPPASPAINPGGGVNQNGDPVGHRRAILSLMEDEDAEAAQEEQAIVDVDAEMQPQDDE</sequence>
<dbReference type="PRINTS" id="PR01217">
    <property type="entry name" value="PRICHEXTENSN"/>
</dbReference>
<dbReference type="InterPro" id="IPR009030">
    <property type="entry name" value="Growth_fac_rcpt_cys_sf"/>
</dbReference>
<dbReference type="Pfam" id="PF07699">
    <property type="entry name" value="Ephrin_rec_like"/>
    <property type="match status" value="3"/>
</dbReference>
<dbReference type="SUPFAM" id="SSF57184">
    <property type="entry name" value="Growth factor receptor domain"/>
    <property type="match status" value="3"/>
</dbReference>
<feature type="region of interest" description="Disordered" evidence="1">
    <location>
        <begin position="1854"/>
        <end position="1997"/>
    </location>
</feature>
<feature type="compositionally biased region" description="Pro residues" evidence="1">
    <location>
        <begin position="1864"/>
        <end position="1921"/>
    </location>
</feature>
<dbReference type="ExpressionAtlas" id="Q8LRM7">
    <property type="expression patterns" value="baseline and differential"/>
</dbReference>
<dbReference type="EMBL" id="AF508983">
    <property type="protein sequence ID" value="AAM33652.1"/>
    <property type="molecule type" value="mRNA"/>
</dbReference>
<dbReference type="CDD" id="cd00185">
    <property type="entry name" value="TNFRSF"/>
    <property type="match status" value="1"/>
</dbReference>